<dbReference type="GO" id="GO:0016853">
    <property type="term" value="F:isomerase activity"/>
    <property type="evidence" value="ECO:0007669"/>
    <property type="project" value="UniProtKB-KW"/>
</dbReference>
<gene>
    <name evidence="1" type="primary">topB</name>
    <name evidence="1" type="ORF">SSYM_1278</name>
</gene>
<keyword evidence="2" id="KW-1185">Reference proteome</keyword>
<dbReference type="Proteomes" id="UP000013568">
    <property type="component" value="Unassembled WGS sequence"/>
</dbReference>
<evidence type="ECO:0000313" key="1">
    <source>
        <dbReference type="EMBL" id="EFW12443.1"/>
    </source>
</evidence>
<feature type="non-terminal residue" evidence="1">
    <location>
        <position position="1"/>
    </location>
</feature>
<protein>
    <submittedName>
        <fullName evidence="1">Putative DNA topoisomerase</fullName>
    </submittedName>
</protein>
<dbReference type="AlphaFoldDB" id="E9CLX7"/>
<evidence type="ECO:0000313" key="2">
    <source>
        <dbReference type="Proteomes" id="UP000013568"/>
    </source>
</evidence>
<accession>E9CLX7</accession>
<proteinExistence type="predicted"/>
<dbReference type="HOGENOM" id="CLU_3430338_0_0_6"/>
<name>E9CLX7_9GAMM</name>
<dbReference type="EMBL" id="GL636108">
    <property type="protein sequence ID" value="EFW12443.1"/>
    <property type="molecule type" value="Genomic_DNA"/>
</dbReference>
<sequence>YFIYYIFKNSLFFTKQRRK</sequence>
<keyword evidence="1" id="KW-0413">Isomerase</keyword>
<reference evidence="2" key="1">
    <citation type="journal article" date="2011" name="Genome Biol. Evol.">
        <title>Massive genomic decay in Serratia symbiotica, a recently evolved symbiont of aphids.</title>
        <authorList>
            <person name="Burke G.R."/>
            <person name="Moran N.A."/>
        </authorList>
    </citation>
    <scope>NUCLEOTIDE SEQUENCE [LARGE SCALE GENOMIC DNA]</scope>
    <source>
        <strain evidence="2">Tucson</strain>
    </source>
</reference>
<organism evidence="1 2">
    <name type="scientific">Serratia symbiotica str. Tucson</name>
    <dbReference type="NCBI Taxonomy" id="914128"/>
    <lineage>
        <taxon>Bacteria</taxon>
        <taxon>Pseudomonadati</taxon>
        <taxon>Pseudomonadota</taxon>
        <taxon>Gammaproteobacteria</taxon>
        <taxon>Enterobacterales</taxon>
        <taxon>Yersiniaceae</taxon>
        <taxon>Serratia</taxon>
        <taxon>Serratia symbiotica</taxon>
    </lineage>
</organism>